<dbReference type="EMBL" id="HBUE01301032">
    <property type="protein sequence ID" value="CAG6578922.1"/>
    <property type="molecule type" value="Transcribed_RNA"/>
</dbReference>
<dbReference type="InterPro" id="IPR003958">
    <property type="entry name" value="CBFA_NFYB_domain"/>
</dbReference>
<dbReference type="EMBL" id="HBUE01195044">
    <property type="protein sequence ID" value="CAG6527201.1"/>
    <property type="molecule type" value="Transcribed_RNA"/>
</dbReference>
<dbReference type="InterPro" id="IPR050568">
    <property type="entry name" value="Transcr_DNA_Rep_Reg"/>
</dbReference>
<dbReference type="AlphaFoldDB" id="A0A8D8H377"/>
<evidence type="ECO:0000256" key="2">
    <source>
        <dbReference type="ARBA" id="ARBA00023242"/>
    </source>
</evidence>
<dbReference type="Pfam" id="PF00808">
    <property type="entry name" value="CBFD_NFYB_HMF"/>
    <property type="match status" value="1"/>
</dbReference>
<comment type="subcellular location">
    <subcellularLocation>
        <location evidence="1">Nucleus</location>
    </subcellularLocation>
</comment>
<dbReference type="Gene3D" id="1.10.20.10">
    <property type="entry name" value="Histone, subunit A"/>
    <property type="match status" value="1"/>
</dbReference>
<feature type="compositionally biased region" description="Low complexity" evidence="3">
    <location>
        <begin position="139"/>
        <end position="149"/>
    </location>
</feature>
<feature type="compositionally biased region" description="Acidic residues" evidence="3">
    <location>
        <begin position="111"/>
        <end position="138"/>
    </location>
</feature>
<dbReference type="PANTHER" id="PTHR10252">
    <property type="entry name" value="HISTONE-LIKE TRANSCRIPTION FACTOR CCAAT-RELATED"/>
    <property type="match status" value="1"/>
</dbReference>
<sequence length="175" mass="19063">MENEKATQLPIARIRTMMKTSPSIGQIAPDALFVVCRAAEMFIGYITKNAHKKGTKALDYKDLAAYVEGEDVLEFLVQILPKKITVREYKKLSAERKDEDDDDSSSSSESESSDEESGEEGSGSDESGEEESADEQEDGAGSVISIDSSSSDEKENSKNMGNKKSPQKHKTGDSP</sequence>
<dbReference type="GO" id="GO:0006261">
    <property type="term" value="P:DNA-templated DNA replication"/>
    <property type="evidence" value="ECO:0007669"/>
    <property type="project" value="TreeGrafter"/>
</dbReference>
<reference evidence="5" key="1">
    <citation type="submission" date="2021-05" db="EMBL/GenBank/DDBJ databases">
        <authorList>
            <person name="Alioto T."/>
            <person name="Alioto T."/>
            <person name="Gomez Garrido J."/>
        </authorList>
    </citation>
    <scope>NUCLEOTIDE SEQUENCE</scope>
</reference>
<evidence type="ECO:0000313" key="5">
    <source>
        <dbReference type="EMBL" id="CAG6527201.1"/>
    </source>
</evidence>
<dbReference type="CDD" id="cd22924">
    <property type="entry name" value="HFD_CHRAC1-like"/>
    <property type="match status" value="1"/>
</dbReference>
<feature type="domain" description="Transcription factor CBF/NF-Y/archaeal histone" evidence="4">
    <location>
        <begin position="8"/>
        <end position="62"/>
    </location>
</feature>
<dbReference type="SUPFAM" id="SSF47113">
    <property type="entry name" value="Histone-fold"/>
    <property type="match status" value="1"/>
</dbReference>
<evidence type="ECO:0000256" key="3">
    <source>
        <dbReference type="SAM" id="MobiDB-lite"/>
    </source>
</evidence>
<dbReference type="InterPro" id="IPR009072">
    <property type="entry name" value="Histone-fold"/>
</dbReference>
<feature type="region of interest" description="Disordered" evidence="3">
    <location>
        <begin position="91"/>
        <end position="175"/>
    </location>
</feature>
<dbReference type="GO" id="GO:0006338">
    <property type="term" value="P:chromatin remodeling"/>
    <property type="evidence" value="ECO:0007669"/>
    <property type="project" value="TreeGrafter"/>
</dbReference>
<name>A0A8D8H377_CULPI</name>
<dbReference type="GO" id="GO:0046982">
    <property type="term" value="F:protein heterodimerization activity"/>
    <property type="evidence" value="ECO:0007669"/>
    <property type="project" value="InterPro"/>
</dbReference>
<dbReference type="PANTHER" id="PTHR10252:SF54">
    <property type="entry name" value="CHROMATIN ACCESSIBILITY COMPLEX PROTEIN 1"/>
    <property type="match status" value="1"/>
</dbReference>
<evidence type="ECO:0000259" key="4">
    <source>
        <dbReference type="Pfam" id="PF00808"/>
    </source>
</evidence>
<organism evidence="5">
    <name type="scientific">Culex pipiens</name>
    <name type="common">House mosquito</name>
    <dbReference type="NCBI Taxonomy" id="7175"/>
    <lineage>
        <taxon>Eukaryota</taxon>
        <taxon>Metazoa</taxon>
        <taxon>Ecdysozoa</taxon>
        <taxon>Arthropoda</taxon>
        <taxon>Hexapoda</taxon>
        <taxon>Insecta</taxon>
        <taxon>Pterygota</taxon>
        <taxon>Neoptera</taxon>
        <taxon>Endopterygota</taxon>
        <taxon>Diptera</taxon>
        <taxon>Nematocera</taxon>
        <taxon>Culicoidea</taxon>
        <taxon>Culicidae</taxon>
        <taxon>Culicinae</taxon>
        <taxon>Culicini</taxon>
        <taxon>Culex</taxon>
        <taxon>Culex</taxon>
    </lineage>
</organism>
<protein>
    <submittedName>
        <fullName evidence="5">Chromatin accessibility complex protein 1</fullName>
    </submittedName>
</protein>
<accession>A0A8D8H377</accession>
<keyword evidence="2" id="KW-0539">Nucleus</keyword>
<dbReference type="GO" id="GO:0008623">
    <property type="term" value="C:CHRAC"/>
    <property type="evidence" value="ECO:0007669"/>
    <property type="project" value="TreeGrafter"/>
</dbReference>
<proteinExistence type="predicted"/>
<evidence type="ECO:0000256" key="1">
    <source>
        <dbReference type="ARBA" id="ARBA00004123"/>
    </source>
</evidence>